<proteinExistence type="predicted"/>
<keyword evidence="2" id="KW-1185">Reference proteome</keyword>
<accession>A0A8W8KMZ4</accession>
<dbReference type="PANTHER" id="PTHR14187:SF5">
    <property type="entry name" value="HEAT SHOCK 70 KDA PROTEIN 12A"/>
    <property type="match status" value="1"/>
</dbReference>
<evidence type="ECO:0008006" key="3">
    <source>
        <dbReference type="Google" id="ProtNLM"/>
    </source>
</evidence>
<protein>
    <recommendedName>
        <fullName evidence="3">Heat shock 70 kDa protein 12A</fullName>
    </recommendedName>
</protein>
<dbReference type="AlphaFoldDB" id="A0A8W8KMZ4"/>
<reference evidence="1" key="1">
    <citation type="submission" date="2022-08" db="UniProtKB">
        <authorList>
            <consortium name="EnsemblMetazoa"/>
        </authorList>
    </citation>
    <scope>IDENTIFICATION</scope>
    <source>
        <strain evidence="1">05x7-T-G4-1.051#20</strain>
    </source>
</reference>
<dbReference type="SUPFAM" id="SSF53067">
    <property type="entry name" value="Actin-like ATPase domain"/>
    <property type="match status" value="2"/>
</dbReference>
<name>A0A8W8KMZ4_MAGGI</name>
<evidence type="ECO:0000313" key="2">
    <source>
        <dbReference type="Proteomes" id="UP000005408"/>
    </source>
</evidence>
<dbReference type="InterPro" id="IPR043129">
    <property type="entry name" value="ATPase_NBD"/>
</dbReference>
<organism evidence="1 2">
    <name type="scientific">Magallana gigas</name>
    <name type="common">Pacific oyster</name>
    <name type="synonym">Crassostrea gigas</name>
    <dbReference type="NCBI Taxonomy" id="29159"/>
    <lineage>
        <taxon>Eukaryota</taxon>
        <taxon>Metazoa</taxon>
        <taxon>Spiralia</taxon>
        <taxon>Lophotrochozoa</taxon>
        <taxon>Mollusca</taxon>
        <taxon>Bivalvia</taxon>
        <taxon>Autobranchia</taxon>
        <taxon>Pteriomorphia</taxon>
        <taxon>Ostreida</taxon>
        <taxon>Ostreoidea</taxon>
        <taxon>Ostreidae</taxon>
        <taxon>Magallana</taxon>
    </lineage>
</organism>
<evidence type="ECO:0000313" key="1">
    <source>
        <dbReference type="EnsemblMetazoa" id="G24193.1:cds"/>
    </source>
</evidence>
<sequence length="426" mass="48311">MDAIIAIQFGISHTSNACMIKHDQPKEFEEFNVVFDTKSNTQLQTKSHTTPTVALFDDNGVILSYGFEAELQNKQFKDGSSHLLFREFIWDLFCSNETVPENLTAVNGRQMRSIDVVTAVLCHMVSHIKKEAGLHDYPFTLNYVLTIPTCSCEDSRAFMREATVKVGFLSGNIKIVEEAAAILQFCLHDKQHTGVNTLDDDTCNRKYIVVECEEDNAAISVLTYTNGNIIEILHRGKAEIWKDGHILNDFIEIISLNTGKALLDFFEKYPLEYNDFLQEVKKKLRLTSSDCLKLYLNISSVMLEEKRCSESMQEAVLGTERKDELKFIGDKCVIKSERFQILFTEAGRRIVDYIEKEMFGDFAEINHIILVGEFAQSPILQDIIKTSFPAKNIIIPWEGNITAVRGAVFFGQRGLPVETKVSSPLF</sequence>
<dbReference type="Proteomes" id="UP000005408">
    <property type="component" value="Unassembled WGS sequence"/>
</dbReference>
<dbReference type="EnsemblMetazoa" id="G24193.1">
    <property type="protein sequence ID" value="G24193.1:cds"/>
    <property type="gene ID" value="G24193"/>
</dbReference>
<dbReference type="PANTHER" id="PTHR14187">
    <property type="entry name" value="ALPHA KINASE/ELONGATION FACTOR 2 KINASE"/>
    <property type="match status" value="1"/>
</dbReference>
<dbReference type="Gene3D" id="3.30.420.40">
    <property type="match status" value="1"/>
</dbReference>